<feature type="region of interest" description="Disordered" evidence="1">
    <location>
        <begin position="20"/>
        <end position="59"/>
    </location>
</feature>
<evidence type="ECO:0000313" key="2">
    <source>
        <dbReference type="EMBL" id="MBM6399481.1"/>
    </source>
</evidence>
<reference evidence="2" key="1">
    <citation type="submission" date="2021-02" db="EMBL/GenBank/DDBJ databases">
        <title>Phycicoccus sp. MQZ13P-5T, whole genome shotgun sequence.</title>
        <authorList>
            <person name="Tuo L."/>
        </authorList>
    </citation>
    <scope>NUCLEOTIDE SEQUENCE</scope>
    <source>
        <strain evidence="2">MQZ13P-5</strain>
    </source>
</reference>
<organism evidence="2 3">
    <name type="scientific">Phycicoccus sonneratiae</name>
    <dbReference type="NCBI Taxonomy" id="2807628"/>
    <lineage>
        <taxon>Bacteria</taxon>
        <taxon>Bacillati</taxon>
        <taxon>Actinomycetota</taxon>
        <taxon>Actinomycetes</taxon>
        <taxon>Micrococcales</taxon>
        <taxon>Intrasporangiaceae</taxon>
        <taxon>Phycicoccus</taxon>
    </lineage>
</organism>
<keyword evidence="3" id="KW-1185">Reference proteome</keyword>
<evidence type="ECO:0000313" key="3">
    <source>
        <dbReference type="Proteomes" id="UP001430172"/>
    </source>
</evidence>
<dbReference type="EMBL" id="JAFDVD010000005">
    <property type="protein sequence ID" value="MBM6399481.1"/>
    <property type="molecule type" value="Genomic_DNA"/>
</dbReference>
<dbReference type="InterPro" id="IPR014917">
    <property type="entry name" value="DUF1800"/>
</dbReference>
<dbReference type="Pfam" id="PF08811">
    <property type="entry name" value="DUF1800"/>
    <property type="match status" value="1"/>
</dbReference>
<dbReference type="Proteomes" id="UP001430172">
    <property type="component" value="Unassembled WGS sequence"/>
</dbReference>
<protein>
    <submittedName>
        <fullName evidence="2">DUF1800 domain-containing protein</fullName>
    </submittedName>
</protein>
<dbReference type="RefSeq" id="WP_204129973.1">
    <property type="nucleotide sequence ID" value="NZ_JAFDVD010000005.1"/>
</dbReference>
<gene>
    <name evidence="2" type="ORF">JQN70_03695</name>
</gene>
<accession>A0ABS2CHY7</accession>
<name>A0ABS2CHY7_9MICO</name>
<proteinExistence type="predicted"/>
<evidence type="ECO:0000256" key="1">
    <source>
        <dbReference type="SAM" id="MobiDB-lite"/>
    </source>
</evidence>
<sequence length="572" mass="61424">MSPTLPRRSTAAALLSGVARAVASDPSGRAKDAARRTARATRLPAAERPRAVPPTAVPAAVPGDRAVDAAYRPRAALRLTATPIVSVRRPVGRVATGTTTDATALHLARRASFGATPQLVDEIRARGAAGWVDDQLDPLRLVPDATCDALVTSLFPLLPLATWEVHDRYWPNSTGDLGDEVIQSVLARALWSKRQLLEVMVEFWTNHLVVTAPWGETWDSVHRFHVDVVRKHALGRYADMLVAAAKHPAMLAQLDNESSTKRSPNENFGREVLELHTVGVDGGYAESDIRRSALALTGLSTDDESGEYFYRRIRHHTGALSLLGWSHANTSADGETVAVSYLTHLARHPKTARRIATKLAVRFVSDTPPDSLVTALAAVYTQNDTALAPVLRALFASPEFAASANQKVKRPLERMVSTSRVLGVAPGKNTRNWLGGLAWNARVAGQAPLGWPAPNGYPDVAAAWAGANATLTAWNWAMGQGWTASDATQTDVTYPPLRSLLPATLPSTHGALVDALALRLLQGPLPAAKRDAVCAFLDKTAASPLRSTDAAVGWRLPYVVALLLDTPEFATR</sequence>
<comment type="caution">
    <text evidence="2">The sequence shown here is derived from an EMBL/GenBank/DDBJ whole genome shotgun (WGS) entry which is preliminary data.</text>
</comment>